<evidence type="ECO:0000313" key="13">
    <source>
        <dbReference type="EMBL" id="NSJ52115.1"/>
    </source>
</evidence>
<evidence type="ECO:0000259" key="11">
    <source>
        <dbReference type="PROSITE" id="PS51790"/>
    </source>
</evidence>
<dbReference type="InterPro" id="IPR002579">
    <property type="entry name" value="Met_Sox_Rdtase_MsrB_dom"/>
</dbReference>
<dbReference type="InterPro" id="IPR011057">
    <property type="entry name" value="Mss4-like_sf"/>
</dbReference>
<comment type="similarity">
    <text evidence="9">Belongs to the MsrB Met sulfoxide reductase family.</text>
</comment>
<protein>
    <recommendedName>
        <fullName evidence="9 10">Multifunctional fusion protein</fullName>
    </recommendedName>
    <domain>
        <recommendedName>
            <fullName evidence="10">Peptide methionine sulfoxide reductase MsrA</fullName>
            <shortName evidence="10">Protein-methionine-S-oxide reductase</shortName>
            <ecNumber evidence="10">1.8.4.11</ecNumber>
        </recommendedName>
        <alternativeName>
            <fullName evidence="10">Peptide-methionine (S)-S-oxide reductase</fullName>
            <shortName evidence="10">Peptide Met(O) reductase</shortName>
        </alternativeName>
    </domain>
    <domain>
        <recommendedName>
            <fullName evidence="9">Peptide methionine sulfoxide reductase MsrB</fullName>
            <ecNumber evidence="9">1.8.4.12</ecNumber>
        </recommendedName>
        <alternativeName>
            <fullName evidence="9">Peptide-methionine (R)-S-oxide reductase</fullName>
        </alternativeName>
    </domain>
</protein>
<comment type="function">
    <text evidence="5 10">Has an important function as a repair enzyme for proteins that have been inactivated by oxidation. Catalyzes the reversible oxidation-reduction of methionine sulfoxide in proteins to methionine.</text>
</comment>
<evidence type="ECO:0000256" key="5">
    <source>
        <dbReference type="ARBA" id="ARBA00024679"/>
    </source>
</evidence>
<dbReference type="AlphaFoldDB" id="A0AAW5BME9"/>
<dbReference type="GeneID" id="97206456"/>
<dbReference type="InterPro" id="IPR002569">
    <property type="entry name" value="Met_Sox_Rdtase_MsrA_dom"/>
</dbReference>
<dbReference type="InterPro" id="IPR028427">
    <property type="entry name" value="Met_Sox_Rdtase_MsrB"/>
</dbReference>
<organism evidence="12 15">
    <name type="scientific">Enterocloster aldenensis</name>
    <dbReference type="NCBI Taxonomy" id="358742"/>
    <lineage>
        <taxon>Bacteria</taxon>
        <taxon>Bacillati</taxon>
        <taxon>Bacillota</taxon>
        <taxon>Clostridia</taxon>
        <taxon>Lachnospirales</taxon>
        <taxon>Lachnospiraceae</taxon>
        <taxon>Enterocloster</taxon>
    </lineage>
</organism>
<comment type="similarity">
    <text evidence="2">In the N-terminal section; belongs to the MsrA Met sulfoxide reductase family.</text>
</comment>
<evidence type="ECO:0000256" key="10">
    <source>
        <dbReference type="HAMAP-Rule" id="MF_01401"/>
    </source>
</evidence>
<feature type="domain" description="MsrB" evidence="11">
    <location>
        <begin position="179"/>
        <end position="302"/>
    </location>
</feature>
<dbReference type="PANTHER" id="PTHR10173:SF59">
    <property type="entry name" value="PEPTIDE METHIONINE SULFOXIDE REDUCTASE MSRA_MSRB"/>
    <property type="match status" value="1"/>
</dbReference>
<gene>
    <name evidence="9 12" type="primary">msrB</name>
    <name evidence="10" type="synonym">msrA</name>
    <name evidence="13" type="ORF">G5B36_26020</name>
    <name evidence="12" type="ORF">L0N08_06925</name>
</gene>
<accession>A0AAW5BME9</accession>
<dbReference type="EC" id="1.8.4.12" evidence="9"/>
<dbReference type="Pfam" id="PF01641">
    <property type="entry name" value="SelR"/>
    <property type="match status" value="1"/>
</dbReference>
<name>A0AAW5BME9_9FIRM</name>
<dbReference type="GO" id="GO:0033743">
    <property type="term" value="F:peptide-methionine (R)-S-oxide reductase activity"/>
    <property type="evidence" value="ECO:0007669"/>
    <property type="project" value="UniProtKB-UniRule"/>
</dbReference>
<evidence type="ECO:0000313" key="15">
    <source>
        <dbReference type="Proteomes" id="UP001299608"/>
    </source>
</evidence>
<dbReference type="RefSeq" id="WP_165641447.1">
    <property type="nucleotide sequence ID" value="NZ_BAABZL010000001.1"/>
</dbReference>
<feature type="active site" evidence="10">
    <location>
        <position position="13"/>
    </location>
</feature>
<dbReference type="EMBL" id="JAAITT010000058">
    <property type="protein sequence ID" value="NSJ52115.1"/>
    <property type="molecule type" value="Genomic_DNA"/>
</dbReference>
<evidence type="ECO:0000256" key="9">
    <source>
        <dbReference type="HAMAP-Rule" id="MF_01400"/>
    </source>
</evidence>
<dbReference type="Proteomes" id="UP001299608">
    <property type="component" value="Unassembled WGS sequence"/>
</dbReference>
<evidence type="ECO:0000256" key="6">
    <source>
        <dbReference type="ARBA" id="ARBA00047806"/>
    </source>
</evidence>
<evidence type="ECO:0000256" key="8">
    <source>
        <dbReference type="ARBA" id="ARBA00048782"/>
    </source>
</evidence>
<dbReference type="GO" id="GO:0030091">
    <property type="term" value="P:protein repair"/>
    <property type="evidence" value="ECO:0007669"/>
    <property type="project" value="InterPro"/>
</dbReference>
<dbReference type="HAMAP" id="MF_01400">
    <property type="entry name" value="MsrB"/>
    <property type="match status" value="1"/>
</dbReference>
<dbReference type="GO" id="GO:0008113">
    <property type="term" value="F:peptide-methionine (S)-S-oxide reductase activity"/>
    <property type="evidence" value="ECO:0007669"/>
    <property type="project" value="UniProtKB-UniRule"/>
</dbReference>
<dbReference type="NCBIfam" id="TIGR00401">
    <property type="entry name" value="msrA"/>
    <property type="match status" value="1"/>
</dbReference>
<dbReference type="GO" id="GO:0006979">
    <property type="term" value="P:response to oxidative stress"/>
    <property type="evidence" value="ECO:0007669"/>
    <property type="project" value="InterPro"/>
</dbReference>
<dbReference type="EC" id="1.8.4.11" evidence="10"/>
<comment type="catalytic activity">
    <reaction evidence="6 10">
        <text>L-methionyl-[protein] + [thioredoxin]-disulfide + H2O = L-methionyl-(S)-S-oxide-[protein] + [thioredoxin]-dithiol</text>
        <dbReference type="Rhea" id="RHEA:14217"/>
        <dbReference type="Rhea" id="RHEA-COMP:10698"/>
        <dbReference type="Rhea" id="RHEA-COMP:10700"/>
        <dbReference type="Rhea" id="RHEA-COMP:12313"/>
        <dbReference type="Rhea" id="RHEA-COMP:12315"/>
        <dbReference type="ChEBI" id="CHEBI:15377"/>
        <dbReference type="ChEBI" id="CHEBI:16044"/>
        <dbReference type="ChEBI" id="CHEBI:29950"/>
        <dbReference type="ChEBI" id="CHEBI:44120"/>
        <dbReference type="ChEBI" id="CHEBI:50058"/>
        <dbReference type="EC" id="1.8.4.11"/>
    </reaction>
</comment>
<keyword evidence="14" id="KW-1185">Reference proteome</keyword>
<dbReference type="FunFam" id="2.170.150.20:FF:000003">
    <property type="entry name" value="Peptide methionine sulfoxide reductase MsrB"/>
    <property type="match status" value="1"/>
</dbReference>
<dbReference type="SUPFAM" id="SSF51316">
    <property type="entry name" value="Mss4-like"/>
    <property type="match status" value="1"/>
</dbReference>
<comment type="caution">
    <text evidence="12">The sequence shown here is derived from an EMBL/GenBank/DDBJ whole genome shotgun (WGS) entry which is preliminary data.</text>
</comment>
<dbReference type="PANTHER" id="PTHR10173">
    <property type="entry name" value="METHIONINE SULFOXIDE REDUCTASE"/>
    <property type="match status" value="1"/>
</dbReference>
<dbReference type="SUPFAM" id="SSF55068">
    <property type="entry name" value="Peptide methionine sulfoxide reductase"/>
    <property type="match status" value="1"/>
</dbReference>
<proteinExistence type="inferred from homology"/>
<reference evidence="12" key="3">
    <citation type="submission" date="2022-01" db="EMBL/GenBank/DDBJ databases">
        <title>Collection of gut derived symbiotic bacterial strains cultured from healthy donors.</title>
        <authorList>
            <person name="Lin H."/>
            <person name="Kohout C."/>
            <person name="Waligurski E."/>
            <person name="Pamer E.G."/>
        </authorList>
    </citation>
    <scope>NUCLEOTIDE SEQUENCE</scope>
    <source>
        <strain evidence="12">DFI.6.55</strain>
    </source>
</reference>
<dbReference type="Pfam" id="PF01625">
    <property type="entry name" value="PMSR"/>
    <property type="match status" value="1"/>
</dbReference>
<evidence type="ECO:0000256" key="2">
    <source>
        <dbReference type="ARBA" id="ARBA00011017"/>
    </source>
</evidence>
<comment type="catalytic activity">
    <reaction evidence="7 9">
        <text>L-methionyl-[protein] + [thioredoxin]-disulfide + H2O = L-methionyl-(R)-S-oxide-[protein] + [thioredoxin]-dithiol</text>
        <dbReference type="Rhea" id="RHEA:24164"/>
        <dbReference type="Rhea" id="RHEA-COMP:10698"/>
        <dbReference type="Rhea" id="RHEA-COMP:10700"/>
        <dbReference type="Rhea" id="RHEA-COMP:12313"/>
        <dbReference type="Rhea" id="RHEA-COMP:12314"/>
        <dbReference type="ChEBI" id="CHEBI:15377"/>
        <dbReference type="ChEBI" id="CHEBI:16044"/>
        <dbReference type="ChEBI" id="CHEBI:29950"/>
        <dbReference type="ChEBI" id="CHEBI:45764"/>
        <dbReference type="ChEBI" id="CHEBI:50058"/>
        <dbReference type="EC" id="1.8.4.12"/>
    </reaction>
</comment>
<comment type="catalytic activity">
    <reaction evidence="8 10">
        <text>[thioredoxin]-disulfide + L-methionine + H2O = L-methionine (S)-S-oxide + [thioredoxin]-dithiol</text>
        <dbReference type="Rhea" id="RHEA:19993"/>
        <dbReference type="Rhea" id="RHEA-COMP:10698"/>
        <dbReference type="Rhea" id="RHEA-COMP:10700"/>
        <dbReference type="ChEBI" id="CHEBI:15377"/>
        <dbReference type="ChEBI" id="CHEBI:29950"/>
        <dbReference type="ChEBI" id="CHEBI:50058"/>
        <dbReference type="ChEBI" id="CHEBI:57844"/>
        <dbReference type="ChEBI" id="CHEBI:58772"/>
        <dbReference type="EC" id="1.8.4.11"/>
    </reaction>
</comment>
<evidence type="ECO:0000313" key="14">
    <source>
        <dbReference type="Proteomes" id="UP000669239"/>
    </source>
</evidence>
<dbReference type="Gene3D" id="2.170.150.20">
    <property type="entry name" value="Peptide methionine sulfoxide reductase"/>
    <property type="match status" value="1"/>
</dbReference>
<evidence type="ECO:0000313" key="12">
    <source>
        <dbReference type="EMBL" id="MCG4745138.1"/>
    </source>
</evidence>
<dbReference type="NCBIfam" id="TIGR00357">
    <property type="entry name" value="peptide-methionine (R)-S-oxide reductase MsrB"/>
    <property type="match status" value="1"/>
</dbReference>
<evidence type="ECO:0000256" key="7">
    <source>
        <dbReference type="ARBA" id="ARBA00048488"/>
    </source>
</evidence>
<dbReference type="EMBL" id="JAKNGE010000007">
    <property type="protein sequence ID" value="MCG4745138.1"/>
    <property type="molecule type" value="Genomic_DNA"/>
</dbReference>
<reference evidence="13 14" key="1">
    <citation type="journal article" date="2020" name="Cell Host Microbe">
        <title>Functional and Genomic Variation between Human-Derived Isolates of Lachnospiraceae Reveals Inter- and Intra-Species Diversity.</title>
        <authorList>
            <person name="Sorbara M.T."/>
            <person name="Littmann E.R."/>
            <person name="Fontana E."/>
            <person name="Moody T.U."/>
            <person name="Kohout C.E."/>
            <person name="Gjonbalaj M."/>
            <person name="Eaton V."/>
            <person name="Seok R."/>
            <person name="Leiner I.M."/>
            <person name="Pamer E.G."/>
        </authorList>
    </citation>
    <scope>NUCLEOTIDE SEQUENCE [LARGE SCALE GENOMIC DNA]</scope>
    <source>
        <strain evidence="13 14">MSK.1.17</strain>
    </source>
</reference>
<evidence type="ECO:0000256" key="1">
    <source>
        <dbReference type="ARBA" id="ARBA00008076"/>
    </source>
</evidence>
<comment type="caution">
    <text evidence="9">Lacks conserved residue(s) required for the propagation of feature annotation.</text>
</comment>
<dbReference type="HAMAP" id="MF_01401">
    <property type="entry name" value="MsrA"/>
    <property type="match status" value="1"/>
</dbReference>
<evidence type="ECO:0000256" key="3">
    <source>
        <dbReference type="ARBA" id="ARBA00023002"/>
    </source>
</evidence>
<evidence type="ECO:0000256" key="4">
    <source>
        <dbReference type="ARBA" id="ARBA00023268"/>
    </source>
</evidence>
<feature type="active site" description="Nucleophile" evidence="9">
    <location>
        <position position="291"/>
    </location>
</feature>
<dbReference type="GO" id="GO:0005737">
    <property type="term" value="C:cytoplasm"/>
    <property type="evidence" value="ECO:0007669"/>
    <property type="project" value="TreeGrafter"/>
</dbReference>
<sequence length="321" mass="35808">MDVSKEIYYAGGCFWGVEEYFSRVPGVLDTISGYANSDIKDPSYEEVCSGTTGAAEAVRVVYDPAVVTLGILTRLFFKIIDPVSINRQGNDRGSQYRTGIYYTDGKDRAQIRPIIAAVQKDHEKPLAVEFMALKSFYPAEDYHQDYLRVHPGGYCHIDFSSLNSLDVRTDKTVGIRKDIRELQGTLTKEQYEVTQNAATERPFSGQYWATREPGIYVDVVTGEPLFLSDDKYDSGCGWPSFTRPVHPGAITEHHDTSHGMTRVEIRSREGGSHLGHVFPDGPLEKGGLRYCINSASLRFIPLSQMEAEGYGAYCPMIISSL</sequence>
<dbReference type="InterPro" id="IPR036509">
    <property type="entry name" value="Met_Sox_Rdtase_MsrA_sf"/>
</dbReference>
<dbReference type="Proteomes" id="UP000669239">
    <property type="component" value="Unassembled WGS sequence"/>
</dbReference>
<keyword evidence="3 9" id="KW-0560">Oxidoreductase</keyword>
<dbReference type="PROSITE" id="PS51790">
    <property type="entry name" value="MSRB"/>
    <property type="match status" value="1"/>
</dbReference>
<keyword evidence="4" id="KW-0511">Multifunctional enzyme</keyword>
<comment type="similarity">
    <text evidence="10">Belongs to the MsrA Met sulfoxide reductase family.</text>
</comment>
<dbReference type="Gene3D" id="3.30.1060.10">
    <property type="entry name" value="Peptide methionine sulphoxide reductase MsrA"/>
    <property type="match status" value="1"/>
</dbReference>
<reference evidence="13" key="2">
    <citation type="submission" date="2020-02" db="EMBL/GenBank/DDBJ databases">
        <authorList>
            <person name="Littmann E."/>
            <person name="Sorbara M."/>
        </authorList>
    </citation>
    <scope>NUCLEOTIDE SEQUENCE</scope>
    <source>
        <strain evidence="13">MSK.1.17</strain>
    </source>
</reference>
<comment type="similarity">
    <text evidence="1">In the C-terminal section; belongs to the MsrB Met sulfoxide reductase family.</text>
</comment>